<accession>A0A1B1UJA9</accession>
<dbReference type="AlphaFoldDB" id="A0A1B1UJA9"/>
<reference evidence="1 2" key="1">
    <citation type="submission" date="2016-07" db="EMBL/GenBank/DDBJ databases">
        <title>Complete genome sequence of Bradyrhizobium icense LMTR 13T, a potential inoculant strain isolated from lima bean (Phaseolus lunatus) in Peru.</title>
        <authorList>
            <person name="Ormeno-Orrillo E."/>
            <person name="Duran D."/>
            <person name="Rogel M.A."/>
            <person name="Rey L."/>
            <person name="Imperial J."/>
            <person name="Ruiz-Argueso T."/>
            <person name="Martinez-Romero E."/>
        </authorList>
    </citation>
    <scope>NUCLEOTIDE SEQUENCE [LARGE SCALE GENOMIC DNA]</scope>
    <source>
        <strain evidence="1 2">LMTR 13</strain>
    </source>
</reference>
<name>A0A1B1UJA9_9BRAD</name>
<dbReference type="EMBL" id="CP016428">
    <property type="protein sequence ID" value="ANW02846.1"/>
    <property type="molecule type" value="Genomic_DNA"/>
</dbReference>
<protein>
    <submittedName>
        <fullName evidence="1">Uncharacterized protein</fullName>
    </submittedName>
</protein>
<keyword evidence="2" id="KW-1185">Reference proteome</keyword>
<organism evidence="1 2">
    <name type="scientific">Bradyrhizobium icense</name>
    <dbReference type="NCBI Taxonomy" id="1274631"/>
    <lineage>
        <taxon>Bacteria</taxon>
        <taxon>Pseudomonadati</taxon>
        <taxon>Pseudomonadota</taxon>
        <taxon>Alphaproteobacteria</taxon>
        <taxon>Hyphomicrobiales</taxon>
        <taxon>Nitrobacteraceae</taxon>
        <taxon>Bradyrhizobium</taxon>
    </lineage>
</organism>
<evidence type="ECO:0000313" key="1">
    <source>
        <dbReference type="EMBL" id="ANW02846.1"/>
    </source>
</evidence>
<evidence type="ECO:0000313" key="2">
    <source>
        <dbReference type="Proteomes" id="UP000092839"/>
    </source>
</evidence>
<gene>
    <name evidence="1" type="ORF">LMTR13_24510</name>
</gene>
<sequence>MAFHHREPLAAALLAALPRSAVSLGVSLKTDLMQRIGRIEKHFNYISLGLDGRATPAATLENLQFAYDHNSALRKKSGENIWIPWDAPFMQGHKTRLMETWKQRYPDGRSKSPGCGHLKLPHLIPPGWAADRPPSA</sequence>
<dbReference type="KEGG" id="bic:LMTR13_24510"/>
<dbReference type="Proteomes" id="UP000092839">
    <property type="component" value="Chromosome"/>
</dbReference>
<proteinExistence type="predicted"/>